<dbReference type="InterPro" id="IPR010515">
    <property type="entry name" value="Collagenase_NC10/endostatin"/>
</dbReference>
<reference evidence="1" key="1">
    <citation type="submission" date="2020-03" db="EMBL/GenBank/DDBJ databases">
        <title>Melopsittacus undulatus (budgerigar) genome, bMelUnd1, maternal haplotype with Z.</title>
        <authorList>
            <person name="Gedman G."/>
            <person name="Mountcastle J."/>
            <person name="Haase B."/>
            <person name="Formenti G."/>
            <person name="Wright T."/>
            <person name="Apodaca J."/>
            <person name="Pelan S."/>
            <person name="Chow W."/>
            <person name="Rhie A."/>
            <person name="Howe K."/>
            <person name="Fedrigo O."/>
            <person name="Jarvis E.D."/>
        </authorList>
    </citation>
    <scope>NUCLEOTIDE SEQUENCE [LARGE SCALE GENOMIC DNA]</scope>
</reference>
<dbReference type="InterPro" id="IPR016187">
    <property type="entry name" value="CTDL_fold"/>
</dbReference>
<sequence>WMGAGSSPGSRICHWGSRALGSSCFLPNPSLYLRSQPCPSLPALPQLRMAALNVPLTGDMSGLRGADLQCYRQSQEAQLYGTFRAFLSAPTQDLVSIVKRTDRNLPIVNLKGQLLAKSWSSLFEGQTSATLRGPIYSFNGGNVLMDPLWPQRMAWHGSTPRGSRARKRDCQGWRSSGTGQGLAAVLSEGRLLAGQRHNCSEALVVLCVEVAFPYRHMW</sequence>
<dbReference type="SUPFAM" id="SSF56436">
    <property type="entry name" value="C-type lectin-like"/>
    <property type="match status" value="1"/>
</dbReference>
<protein>
    <submittedName>
        <fullName evidence="1">Uncharacterized protein</fullName>
    </submittedName>
</protein>
<reference evidence="1" key="2">
    <citation type="submission" date="2025-08" db="UniProtKB">
        <authorList>
            <consortium name="Ensembl"/>
        </authorList>
    </citation>
    <scope>IDENTIFICATION</scope>
</reference>
<dbReference type="InterPro" id="IPR016186">
    <property type="entry name" value="C-type_lectin-like/link_sf"/>
</dbReference>
<organism evidence="1 2">
    <name type="scientific">Melopsittacus undulatus</name>
    <name type="common">Budgerigar</name>
    <name type="synonym">Psittacus undulatus</name>
    <dbReference type="NCBI Taxonomy" id="13146"/>
    <lineage>
        <taxon>Eukaryota</taxon>
        <taxon>Metazoa</taxon>
        <taxon>Chordata</taxon>
        <taxon>Craniata</taxon>
        <taxon>Vertebrata</taxon>
        <taxon>Euteleostomi</taxon>
        <taxon>Archelosauria</taxon>
        <taxon>Archosauria</taxon>
        <taxon>Dinosauria</taxon>
        <taxon>Saurischia</taxon>
        <taxon>Theropoda</taxon>
        <taxon>Coelurosauria</taxon>
        <taxon>Aves</taxon>
        <taxon>Neognathae</taxon>
        <taxon>Neoaves</taxon>
        <taxon>Telluraves</taxon>
        <taxon>Australaves</taxon>
        <taxon>Psittaciformes</taxon>
        <taxon>Psittaculidae</taxon>
        <taxon>Melopsittacus</taxon>
    </lineage>
</organism>
<evidence type="ECO:0000313" key="2">
    <source>
        <dbReference type="Proteomes" id="UP000694405"/>
    </source>
</evidence>
<dbReference type="AlphaFoldDB" id="A0A8C6JEQ7"/>
<name>A0A8C6JEQ7_MELUD</name>
<reference evidence="1" key="3">
    <citation type="submission" date="2025-09" db="UniProtKB">
        <authorList>
            <consortium name="Ensembl"/>
        </authorList>
    </citation>
    <scope>IDENTIFICATION</scope>
</reference>
<dbReference type="Ensembl" id="ENSMUNT00000011967.2">
    <property type="protein sequence ID" value="ENSMUNP00000010346.2"/>
    <property type="gene ID" value="ENSMUNG00000008176.2"/>
</dbReference>
<proteinExistence type="predicted"/>
<keyword evidence="2" id="KW-1185">Reference proteome</keyword>
<evidence type="ECO:0000313" key="1">
    <source>
        <dbReference type="Ensembl" id="ENSMUNP00000010346.2"/>
    </source>
</evidence>
<accession>A0A8V5HGG6</accession>
<accession>A0A8C6JEQ7</accession>
<dbReference type="Gene3D" id="3.10.100.10">
    <property type="entry name" value="Mannose-Binding Protein A, subunit A"/>
    <property type="match status" value="1"/>
</dbReference>
<dbReference type="Proteomes" id="UP000694405">
    <property type="component" value="Chromosome 17"/>
</dbReference>
<dbReference type="Pfam" id="PF06482">
    <property type="entry name" value="Endostatin"/>
    <property type="match status" value="1"/>
</dbReference>